<dbReference type="Pfam" id="PF20753">
    <property type="entry name" value="DUF6558_C"/>
    <property type="match status" value="1"/>
</dbReference>
<keyword evidence="3" id="KW-1185">Reference proteome</keyword>
<dbReference type="Proteomes" id="UP000316330">
    <property type="component" value="Unassembled WGS sequence"/>
</dbReference>
<dbReference type="OrthoDB" id="2587378at2"/>
<feature type="domain" description="Phage tail-like C-terminal" evidence="1">
    <location>
        <begin position="119"/>
        <end position="206"/>
    </location>
</feature>
<reference evidence="2 3" key="1">
    <citation type="submission" date="2019-07" db="EMBL/GenBank/DDBJ databases">
        <authorList>
            <person name="Kim J."/>
        </authorList>
    </citation>
    <scope>NUCLEOTIDE SEQUENCE [LARGE SCALE GENOMIC DNA]</scope>
    <source>
        <strain evidence="2 3">G13</strain>
    </source>
</reference>
<gene>
    <name evidence="2" type="ORF">FPZ45_17145</name>
</gene>
<accession>A0A559JDL6</accession>
<dbReference type="EMBL" id="VNJJ01000010">
    <property type="protein sequence ID" value="TVX97971.1"/>
    <property type="molecule type" value="Genomic_DNA"/>
</dbReference>
<proteinExistence type="predicted"/>
<sequence>MNWLQLSGLGGYYESEGIPFALDGDGAISKISWACLEPEGTSITVWTSASFNDGHDWTNWAQCVNDGYIPDILPESDLGSAILKFRVFMHSNDAAIKPIFQSISFELEPVIVFENKGDTACLPEIWITKSGNGDFSLTNISKNNERFGFANLLNDETVYVNSEREYIETSVSAKYRYADFNDHYFDLPIGKNVLRVEGNAKLQFRYQYKFI</sequence>
<evidence type="ECO:0000313" key="3">
    <source>
        <dbReference type="Proteomes" id="UP000316330"/>
    </source>
</evidence>
<comment type="caution">
    <text evidence="2">The sequence shown here is derived from an EMBL/GenBank/DDBJ whole genome shotgun (WGS) entry which is preliminary data.</text>
</comment>
<name>A0A559JDL6_9BACL</name>
<organism evidence="2 3">
    <name type="scientific">Cohnella terricola</name>
    <dbReference type="NCBI Taxonomy" id="1289167"/>
    <lineage>
        <taxon>Bacteria</taxon>
        <taxon>Bacillati</taxon>
        <taxon>Bacillota</taxon>
        <taxon>Bacilli</taxon>
        <taxon>Bacillales</taxon>
        <taxon>Paenibacillaceae</taxon>
        <taxon>Cohnella</taxon>
    </lineage>
</organism>
<evidence type="ECO:0000259" key="1">
    <source>
        <dbReference type="Pfam" id="PF20753"/>
    </source>
</evidence>
<dbReference type="InterPro" id="IPR048276">
    <property type="entry name" value="Phage_tail-like_C"/>
</dbReference>
<dbReference type="AlphaFoldDB" id="A0A559JDL6"/>
<protein>
    <recommendedName>
        <fullName evidence="1">Phage tail-like C-terminal domain-containing protein</fullName>
    </recommendedName>
</protein>
<dbReference type="RefSeq" id="WP_144704522.1">
    <property type="nucleotide sequence ID" value="NZ_VNJJ01000010.1"/>
</dbReference>
<evidence type="ECO:0000313" key="2">
    <source>
        <dbReference type="EMBL" id="TVX97971.1"/>
    </source>
</evidence>